<evidence type="ECO:0000256" key="2">
    <source>
        <dbReference type="ARBA" id="ARBA00022723"/>
    </source>
</evidence>
<dbReference type="InterPro" id="IPR001279">
    <property type="entry name" value="Metallo-B-lactamas"/>
</dbReference>
<dbReference type="PANTHER" id="PTHR42978">
    <property type="entry name" value="QUORUM-QUENCHING LACTONASE YTNP-RELATED-RELATED"/>
    <property type="match status" value="1"/>
</dbReference>
<proteinExistence type="inferred from homology"/>
<comment type="caution">
    <text evidence="6">The sequence shown here is derived from an EMBL/GenBank/DDBJ whole genome shotgun (WGS) entry which is preliminary data.</text>
</comment>
<keyword evidence="3" id="KW-0378">Hydrolase</keyword>
<evidence type="ECO:0000256" key="1">
    <source>
        <dbReference type="ARBA" id="ARBA00007749"/>
    </source>
</evidence>
<dbReference type="SMART" id="SM00849">
    <property type="entry name" value="Lactamase_B"/>
    <property type="match status" value="1"/>
</dbReference>
<comment type="similarity">
    <text evidence="1">Belongs to the metallo-beta-lactamase superfamily.</text>
</comment>
<name>A0A2S6NCG1_RHOGL</name>
<dbReference type="Pfam" id="PF00753">
    <property type="entry name" value="Lactamase_B"/>
    <property type="match status" value="1"/>
</dbReference>
<dbReference type="CDD" id="cd07720">
    <property type="entry name" value="OPHC2-like_MBL-fold"/>
    <property type="match status" value="1"/>
</dbReference>
<keyword evidence="7" id="KW-1185">Reference proteome</keyword>
<evidence type="ECO:0000256" key="4">
    <source>
        <dbReference type="ARBA" id="ARBA00022833"/>
    </source>
</evidence>
<dbReference type="Gene3D" id="3.60.15.10">
    <property type="entry name" value="Ribonuclease Z/Hydroxyacylglutathione hydrolase-like"/>
    <property type="match status" value="1"/>
</dbReference>
<protein>
    <recommendedName>
        <fullName evidence="5">Metallo-beta-lactamase domain-containing protein</fullName>
    </recommendedName>
</protein>
<dbReference type="Proteomes" id="UP000239724">
    <property type="component" value="Unassembled WGS sequence"/>
</dbReference>
<evidence type="ECO:0000313" key="6">
    <source>
        <dbReference type="EMBL" id="PPQ32312.1"/>
    </source>
</evidence>
<dbReference type="EMBL" id="NHRY01000170">
    <property type="protein sequence ID" value="PPQ32312.1"/>
    <property type="molecule type" value="Genomic_DNA"/>
</dbReference>
<reference evidence="6 7" key="1">
    <citation type="journal article" date="2018" name="Arch. Microbiol.">
        <title>New insights into the metabolic potential of the phototrophic purple bacterium Rhodopila globiformis DSM 161(T) from its draft genome sequence and evidence for a vanadium-dependent nitrogenase.</title>
        <authorList>
            <person name="Imhoff J.F."/>
            <person name="Rahn T."/>
            <person name="Kunzel S."/>
            <person name="Neulinger S.C."/>
        </authorList>
    </citation>
    <scope>NUCLEOTIDE SEQUENCE [LARGE SCALE GENOMIC DNA]</scope>
    <source>
        <strain evidence="6 7">DSM 161</strain>
    </source>
</reference>
<evidence type="ECO:0000256" key="3">
    <source>
        <dbReference type="ARBA" id="ARBA00022801"/>
    </source>
</evidence>
<keyword evidence="2" id="KW-0479">Metal-binding</keyword>
<feature type="domain" description="Metallo-beta-lactamase" evidence="5">
    <location>
        <begin position="60"/>
        <end position="266"/>
    </location>
</feature>
<dbReference type="AlphaFoldDB" id="A0A2S6NCG1"/>
<dbReference type="OrthoDB" id="9773738at2"/>
<gene>
    <name evidence="6" type="ORF">CCS01_15845</name>
</gene>
<accession>A0A2S6NCG1</accession>
<evidence type="ECO:0000259" key="5">
    <source>
        <dbReference type="SMART" id="SM00849"/>
    </source>
</evidence>
<dbReference type="InterPro" id="IPR051013">
    <property type="entry name" value="MBL_superfamily_lactonases"/>
</dbReference>
<dbReference type="GO" id="GO:0016787">
    <property type="term" value="F:hydrolase activity"/>
    <property type="evidence" value="ECO:0007669"/>
    <property type="project" value="UniProtKB-KW"/>
</dbReference>
<dbReference type="RefSeq" id="WP_104519805.1">
    <property type="nucleotide sequence ID" value="NZ_NHRY01000170.1"/>
</dbReference>
<dbReference type="SUPFAM" id="SSF56281">
    <property type="entry name" value="Metallo-hydrolase/oxidoreductase"/>
    <property type="match status" value="1"/>
</dbReference>
<dbReference type="InterPro" id="IPR036866">
    <property type="entry name" value="RibonucZ/Hydroxyglut_hydro"/>
</dbReference>
<dbReference type="GO" id="GO:0046872">
    <property type="term" value="F:metal ion binding"/>
    <property type="evidence" value="ECO:0007669"/>
    <property type="project" value="UniProtKB-KW"/>
</dbReference>
<dbReference type="PANTHER" id="PTHR42978:SF6">
    <property type="entry name" value="QUORUM-QUENCHING LACTONASE YTNP-RELATED"/>
    <property type="match status" value="1"/>
</dbReference>
<evidence type="ECO:0000313" key="7">
    <source>
        <dbReference type="Proteomes" id="UP000239724"/>
    </source>
</evidence>
<organism evidence="6 7">
    <name type="scientific">Rhodopila globiformis</name>
    <name type="common">Rhodopseudomonas globiformis</name>
    <dbReference type="NCBI Taxonomy" id="1071"/>
    <lineage>
        <taxon>Bacteria</taxon>
        <taxon>Pseudomonadati</taxon>
        <taxon>Pseudomonadota</taxon>
        <taxon>Alphaproteobacteria</taxon>
        <taxon>Acetobacterales</taxon>
        <taxon>Acetobacteraceae</taxon>
        <taxon>Rhodopila</taxon>
    </lineage>
</organism>
<keyword evidence="4" id="KW-0862">Zinc</keyword>
<sequence length="295" mass="32397">MVSVPAAQIPGVYHRRIGDIVVTAVSDGYLDGTVEVMQAIAPSDAERMLRDRFRPGRRTSVNCFLVYSAGRLALIDTGSGDYLMPTAGKLQANLKAAGVAPADIERVILTHMHPDHSAGLTNPKTGEKFFPDAELVVHENEPRHWQDDGAMSRADERERTLFFQCAREQMAPYHNQMRTFAGEVEVFPGVTSVPLHGHTPGHSGYRIASGGQSLLIWGDIIHVPEVQVPRPEVTMAFDTDPQAAAATRRRVFDMVTADRQLVAGMHVHFPGLAHLVREGEGYLMVPEPWDQAFGG</sequence>